<evidence type="ECO:0000313" key="2">
    <source>
        <dbReference type="EMBL" id="GIY70647.1"/>
    </source>
</evidence>
<gene>
    <name evidence="2" type="ORF">CDAR_7261</name>
</gene>
<reference evidence="2 3" key="1">
    <citation type="submission" date="2021-06" db="EMBL/GenBank/DDBJ databases">
        <title>Caerostris darwini draft genome.</title>
        <authorList>
            <person name="Kono N."/>
            <person name="Arakawa K."/>
        </authorList>
    </citation>
    <scope>NUCLEOTIDE SEQUENCE [LARGE SCALE GENOMIC DNA]</scope>
</reference>
<proteinExistence type="predicted"/>
<dbReference type="AlphaFoldDB" id="A0AAV4VKD2"/>
<evidence type="ECO:0000256" key="1">
    <source>
        <dbReference type="SAM" id="MobiDB-lite"/>
    </source>
</evidence>
<feature type="region of interest" description="Disordered" evidence="1">
    <location>
        <begin position="1"/>
        <end position="23"/>
    </location>
</feature>
<comment type="caution">
    <text evidence="2">The sequence shown here is derived from an EMBL/GenBank/DDBJ whole genome shotgun (WGS) entry which is preliminary data.</text>
</comment>
<keyword evidence="3" id="KW-1185">Reference proteome</keyword>
<accession>A0AAV4VKD2</accession>
<dbReference type="Proteomes" id="UP001054837">
    <property type="component" value="Unassembled WGS sequence"/>
</dbReference>
<name>A0AAV4VKD2_9ARAC</name>
<protein>
    <submittedName>
        <fullName evidence="2">Uncharacterized protein</fullName>
    </submittedName>
</protein>
<evidence type="ECO:0000313" key="3">
    <source>
        <dbReference type="Proteomes" id="UP001054837"/>
    </source>
</evidence>
<sequence>MSKFRIGLQQQEGKEEEGDNSSECDTTWVWLSDEEEQRVFPETFQKQTMVSISYMHSWFGKEFLFFGGGLVVDLQVHFVLNPFDISNYNMHVIDLFFCIVNELTIRSLCSE</sequence>
<dbReference type="EMBL" id="BPLQ01013213">
    <property type="protein sequence ID" value="GIY70647.1"/>
    <property type="molecule type" value="Genomic_DNA"/>
</dbReference>
<organism evidence="2 3">
    <name type="scientific">Caerostris darwini</name>
    <dbReference type="NCBI Taxonomy" id="1538125"/>
    <lineage>
        <taxon>Eukaryota</taxon>
        <taxon>Metazoa</taxon>
        <taxon>Ecdysozoa</taxon>
        <taxon>Arthropoda</taxon>
        <taxon>Chelicerata</taxon>
        <taxon>Arachnida</taxon>
        <taxon>Araneae</taxon>
        <taxon>Araneomorphae</taxon>
        <taxon>Entelegynae</taxon>
        <taxon>Araneoidea</taxon>
        <taxon>Araneidae</taxon>
        <taxon>Caerostris</taxon>
    </lineage>
</organism>